<reference evidence="2 3" key="1">
    <citation type="submission" date="2013-07" db="EMBL/GenBank/DDBJ databases">
        <authorList>
            <person name="Stoco P.H."/>
            <person name="Wagner G."/>
            <person name="Gerber A."/>
            <person name="Zaha A."/>
            <person name="Thompson C."/>
            <person name="Bartholomeu D.C."/>
            <person name="Luckemeyer D.D."/>
            <person name="Bahia D."/>
            <person name="Loreto E."/>
            <person name="Prestes E.B."/>
            <person name="Lima F.M."/>
            <person name="Rodrigues-Luiz G."/>
            <person name="Vallejo G.A."/>
            <person name="Filho J.F."/>
            <person name="Monteiro K.M."/>
            <person name="Tyler K.M."/>
            <person name="de Almeida L.G."/>
            <person name="Ortiz M.F."/>
            <person name="Siervo M.A."/>
            <person name="de Moraes M.H."/>
            <person name="Cunha O.L."/>
            <person name="Mendonca-Neto R."/>
            <person name="Silva R."/>
            <person name="Teixeira S.M."/>
            <person name="Murta S.M."/>
            <person name="Sincero T.C."/>
            <person name="Mendes T.A."/>
            <person name="Urmenyi T.P."/>
            <person name="Silva V.G."/>
            <person name="da Rocha W.D."/>
            <person name="Andersson B."/>
            <person name="Romanha A.J."/>
            <person name="Steindel M."/>
            <person name="de Vasconcelos A.T."/>
            <person name="Grisard E.C."/>
        </authorList>
    </citation>
    <scope>NUCLEOTIDE SEQUENCE [LARGE SCALE GENOMIC DNA]</scope>
    <source>
        <strain evidence="2 3">SC58</strain>
    </source>
</reference>
<evidence type="ECO:0000313" key="3">
    <source>
        <dbReference type="Proteomes" id="UP000031737"/>
    </source>
</evidence>
<dbReference type="VEuPathDB" id="TriTrypDB:TRSC58_07551"/>
<evidence type="ECO:0000313" key="2">
    <source>
        <dbReference type="EMBL" id="ESL04899.1"/>
    </source>
</evidence>
<accession>A0A061IRV3</accession>
<organism evidence="2 3">
    <name type="scientific">Trypanosoma rangeli SC58</name>
    <dbReference type="NCBI Taxonomy" id="429131"/>
    <lineage>
        <taxon>Eukaryota</taxon>
        <taxon>Discoba</taxon>
        <taxon>Euglenozoa</taxon>
        <taxon>Kinetoplastea</taxon>
        <taxon>Metakinetoplastina</taxon>
        <taxon>Trypanosomatida</taxon>
        <taxon>Trypanosomatidae</taxon>
        <taxon>Trypanosoma</taxon>
        <taxon>Herpetosoma</taxon>
    </lineage>
</organism>
<sequence length="114" mass="12489">MRPVEKRRGGVGPAIEKAQRSHRLCWRTAPFCSAGECEEPEKHHDHHGDGTPRVDPHAVRATHGHSFSRFTVAFSKRCSLLLGEKKGFSVRQKTGEKKKACPPATAHAGPGNTT</sequence>
<feature type="region of interest" description="Disordered" evidence="1">
    <location>
        <begin position="91"/>
        <end position="114"/>
    </location>
</feature>
<dbReference type="AlphaFoldDB" id="A0A061IRV3"/>
<dbReference type="EMBL" id="AUPL01008092">
    <property type="protein sequence ID" value="ESL04899.1"/>
    <property type="molecule type" value="Genomic_DNA"/>
</dbReference>
<proteinExistence type="predicted"/>
<comment type="caution">
    <text evidence="2">The sequence shown here is derived from an EMBL/GenBank/DDBJ whole genome shotgun (WGS) entry which is preliminary data.</text>
</comment>
<protein>
    <submittedName>
        <fullName evidence="2">Uncharacterized protein</fullName>
    </submittedName>
</protein>
<name>A0A061IRV3_TRYRA</name>
<dbReference type="Proteomes" id="UP000031737">
    <property type="component" value="Unassembled WGS sequence"/>
</dbReference>
<feature type="region of interest" description="Disordered" evidence="1">
    <location>
        <begin position="36"/>
        <end position="58"/>
    </location>
</feature>
<keyword evidence="3" id="KW-1185">Reference proteome</keyword>
<evidence type="ECO:0000256" key="1">
    <source>
        <dbReference type="SAM" id="MobiDB-lite"/>
    </source>
</evidence>
<feature type="compositionally biased region" description="Basic and acidic residues" evidence="1">
    <location>
        <begin position="40"/>
        <end position="58"/>
    </location>
</feature>
<gene>
    <name evidence="2" type="ORF">TRSC58_07551</name>
</gene>